<evidence type="ECO:0000313" key="2">
    <source>
        <dbReference type="EMBL" id="CAD5215446.1"/>
    </source>
</evidence>
<gene>
    <name evidence="2" type="ORF">BOKJ2_LOCUS6097</name>
</gene>
<name>A0A811KJG6_9BILA</name>
<protein>
    <submittedName>
        <fullName evidence="2">Uncharacterized protein</fullName>
    </submittedName>
</protein>
<comment type="caution">
    <text evidence="2">The sequence shown here is derived from an EMBL/GenBank/DDBJ whole genome shotgun (WGS) entry which is preliminary data.</text>
</comment>
<sequence>MADINVFNTFSFKKWSERLREQKIEEEIQRQRIEQVARLRDKLARERSIREMADMLNEDDVEKLIDFLNEKLKTSQPEQPKSAFPTFFTPTLLNMPNSIPPTNINNPGQNQAKEKTVKRPDNKLNFNYNRKWEQMAKKSRERSKIKPKDFKIYEFNYNRRYGEIV</sequence>
<keyword evidence="3" id="KW-1185">Reference proteome</keyword>
<dbReference type="OrthoDB" id="5845016at2759"/>
<evidence type="ECO:0000313" key="3">
    <source>
        <dbReference type="Proteomes" id="UP000614601"/>
    </source>
</evidence>
<dbReference type="AlphaFoldDB" id="A0A811KJG6"/>
<accession>A0A811KJG6</accession>
<dbReference type="EMBL" id="CAJFDH010000003">
    <property type="protein sequence ID" value="CAD5215446.1"/>
    <property type="molecule type" value="Genomic_DNA"/>
</dbReference>
<dbReference type="EMBL" id="CAJFCW020000003">
    <property type="protein sequence ID" value="CAG9104091.1"/>
    <property type="molecule type" value="Genomic_DNA"/>
</dbReference>
<feature type="region of interest" description="Disordered" evidence="1">
    <location>
        <begin position="99"/>
        <end position="120"/>
    </location>
</feature>
<proteinExistence type="predicted"/>
<reference evidence="2" key="1">
    <citation type="submission" date="2020-09" db="EMBL/GenBank/DDBJ databases">
        <authorList>
            <person name="Kikuchi T."/>
        </authorList>
    </citation>
    <scope>NUCLEOTIDE SEQUENCE</scope>
    <source>
        <strain evidence="2">SH1</strain>
    </source>
</reference>
<dbReference type="Proteomes" id="UP000783686">
    <property type="component" value="Unassembled WGS sequence"/>
</dbReference>
<dbReference type="Proteomes" id="UP000614601">
    <property type="component" value="Unassembled WGS sequence"/>
</dbReference>
<evidence type="ECO:0000256" key="1">
    <source>
        <dbReference type="SAM" id="MobiDB-lite"/>
    </source>
</evidence>
<organism evidence="2 3">
    <name type="scientific">Bursaphelenchus okinawaensis</name>
    <dbReference type="NCBI Taxonomy" id="465554"/>
    <lineage>
        <taxon>Eukaryota</taxon>
        <taxon>Metazoa</taxon>
        <taxon>Ecdysozoa</taxon>
        <taxon>Nematoda</taxon>
        <taxon>Chromadorea</taxon>
        <taxon>Rhabditida</taxon>
        <taxon>Tylenchina</taxon>
        <taxon>Tylenchomorpha</taxon>
        <taxon>Aphelenchoidea</taxon>
        <taxon>Aphelenchoididae</taxon>
        <taxon>Bursaphelenchus</taxon>
    </lineage>
</organism>